<evidence type="ECO:0000313" key="1">
    <source>
        <dbReference type="EMBL" id="KAK9092127.1"/>
    </source>
</evidence>
<accession>A0AAP0HPK5</accession>
<evidence type="ECO:0000313" key="2">
    <source>
        <dbReference type="Proteomes" id="UP001420932"/>
    </source>
</evidence>
<proteinExistence type="predicted"/>
<dbReference type="AlphaFoldDB" id="A0AAP0HPK5"/>
<comment type="caution">
    <text evidence="1">The sequence shown here is derived from an EMBL/GenBank/DDBJ whole genome shotgun (WGS) entry which is preliminary data.</text>
</comment>
<protein>
    <submittedName>
        <fullName evidence="1">Uncharacterized protein</fullName>
    </submittedName>
</protein>
<sequence length="74" mass="8358">MSLDELQLNLELLCNCAMDSSVMEVLVVLVGALVREIGTLSPGMKAPIVKAFLDLKVENRNNNKKRKKKKKQFR</sequence>
<keyword evidence="2" id="KW-1185">Reference proteome</keyword>
<dbReference type="EMBL" id="JBBNAF010000012">
    <property type="protein sequence ID" value="KAK9092127.1"/>
    <property type="molecule type" value="Genomic_DNA"/>
</dbReference>
<dbReference type="Proteomes" id="UP001420932">
    <property type="component" value="Unassembled WGS sequence"/>
</dbReference>
<name>A0AAP0HPK5_9MAGN</name>
<organism evidence="1 2">
    <name type="scientific">Stephania yunnanensis</name>
    <dbReference type="NCBI Taxonomy" id="152371"/>
    <lineage>
        <taxon>Eukaryota</taxon>
        <taxon>Viridiplantae</taxon>
        <taxon>Streptophyta</taxon>
        <taxon>Embryophyta</taxon>
        <taxon>Tracheophyta</taxon>
        <taxon>Spermatophyta</taxon>
        <taxon>Magnoliopsida</taxon>
        <taxon>Ranunculales</taxon>
        <taxon>Menispermaceae</taxon>
        <taxon>Menispermoideae</taxon>
        <taxon>Cissampelideae</taxon>
        <taxon>Stephania</taxon>
    </lineage>
</organism>
<gene>
    <name evidence="1" type="ORF">Syun_027038</name>
</gene>
<reference evidence="1 2" key="1">
    <citation type="submission" date="2024-01" db="EMBL/GenBank/DDBJ databases">
        <title>Genome assemblies of Stephania.</title>
        <authorList>
            <person name="Yang L."/>
        </authorList>
    </citation>
    <scope>NUCLEOTIDE SEQUENCE [LARGE SCALE GENOMIC DNA]</scope>
    <source>
        <strain evidence="1">YNDBR</strain>
        <tissue evidence="1">Leaf</tissue>
    </source>
</reference>